<evidence type="ECO:0000313" key="1">
    <source>
        <dbReference type="EMBL" id="KAF4749368.1"/>
    </source>
</evidence>
<evidence type="ECO:0000313" key="2">
    <source>
        <dbReference type="Proteomes" id="UP000553632"/>
    </source>
</evidence>
<dbReference type="PANTHER" id="PTHR42892:SF1">
    <property type="entry name" value="GLUCOSAMINE-6-PHOSPHATE ISOMERASE"/>
    <property type="match status" value="1"/>
</dbReference>
<comment type="caution">
    <text evidence="1">The sequence shown here is derived from an EMBL/GenBank/DDBJ whole genome shotgun (WGS) entry which is preliminary data.</text>
</comment>
<dbReference type="EMBL" id="JABANO010007910">
    <property type="protein sequence ID" value="KAF4749368.1"/>
    <property type="molecule type" value="Genomic_DNA"/>
</dbReference>
<sequence>HMIARAEKFISTNSFAKLVGEGYFLPKPYDGDDDGLTSPAMTSSASFVDINTPPPATTTTTDPAREHYQLTRSRDVWQYLDGVAAKDDNEKAEGSARRYPGQADTRDVQILKGSCREFESECAWGSLGWLPSHVAHLRLGFYTSDIFTPEPTLERDSKPVMDVLLRTQPDIVTVAFDPEASGPDTHYKVLQAVTEALKVYQRTRPDKPIKVWGYRNVWYRFDTSEVTHIVPSSLSSLGSLDRMFMTNFESQTSAEFPSYELDGPFSKLAARIQVEQYKNLKVCLGRRWFQEHTSALIRATKGLVYFKEMTVPELEKFSRALRSRAEQY</sequence>
<dbReference type="InterPro" id="IPR052960">
    <property type="entry name" value="GlcN6P_deaminase-like"/>
</dbReference>
<gene>
    <name evidence="1" type="ORF">FOZ63_004251</name>
</gene>
<dbReference type="OMA" id="DEMHRTF"/>
<feature type="non-terminal residue" evidence="1">
    <location>
        <position position="1"/>
    </location>
</feature>
<proteinExistence type="predicted"/>
<organism evidence="1 2">
    <name type="scientific">Perkinsus olseni</name>
    <name type="common">Perkinsus atlanticus</name>
    <dbReference type="NCBI Taxonomy" id="32597"/>
    <lineage>
        <taxon>Eukaryota</taxon>
        <taxon>Sar</taxon>
        <taxon>Alveolata</taxon>
        <taxon>Perkinsozoa</taxon>
        <taxon>Perkinsea</taxon>
        <taxon>Perkinsida</taxon>
        <taxon>Perkinsidae</taxon>
        <taxon>Perkinsus</taxon>
    </lineage>
</organism>
<dbReference type="AlphaFoldDB" id="A0A7J6TVV4"/>
<dbReference type="InterPro" id="IPR024078">
    <property type="entry name" value="LmbE-like_dom_sf"/>
</dbReference>
<keyword evidence="2" id="KW-1185">Reference proteome</keyword>
<protein>
    <submittedName>
        <fullName evidence="1">Uncharacterized protein</fullName>
    </submittedName>
</protein>
<dbReference type="Gene3D" id="3.40.50.10320">
    <property type="entry name" value="LmbE-like"/>
    <property type="match status" value="1"/>
</dbReference>
<dbReference type="PANTHER" id="PTHR42892">
    <property type="entry name" value="GLUCOSAMINE-6-PHOSPHATE DEAMINASE-LIKE PROTEIN BT_0258-RELATED"/>
    <property type="match status" value="1"/>
</dbReference>
<name>A0A7J6TVV4_PEROL</name>
<dbReference type="SUPFAM" id="SSF102588">
    <property type="entry name" value="LmbE-like"/>
    <property type="match status" value="1"/>
</dbReference>
<accession>A0A7J6TVV4</accession>
<reference evidence="1 2" key="1">
    <citation type="submission" date="2020-04" db="EMBL/GenBank/DDBJ databases">
        <title>Perkinsus olseni comparative genomics.</title>
        <authorList>
            <person name="Bogema D.R."/>
        </authorList>
    </citation>
    <scope>NUCLEOTIDE SEQUENCE [LARGE SCALE GENOMIC DNA]</scope>
    <source>
        <strain evidence="1 2">ATCC PRA-207</strain>
    </source>
</reference>
<dbReference type="Proteomes" id="UP000553632">
    <property type="component" value="Unassembled WGS sequence"/>
</dbReference>